<protein>
    <submittedName>
        <fullName evidence="1">WbqC family protein</fullName>
    </submittedName>
</protein>
<sequence length="232" mass="26421">MKLAIMQPYFFPYLGYFQLIASVDKFVFYDDVNFIKNGWINRNRLYLAGATRYITVPLAGASPFLKINEIQVQQGEGWRRKIAESVRHSYSRAPYFAEVGELLHRVLFSSETKIGDTAKASITEVCAYLDLAPEFVASSTVYGNAQLTGAERVLDICAQEGARHYYNPPGGRELYNDEEFNARDIGLHFIHPELKPYPQFAEQFEPGLSIIDVLMFNDRETVKAMIQTGERP</sequence>
<dbReference type="RefSeq" id="WP_225237070.1">
    <property type="nucleotide sequence ID" value="NZ_JAHYBX010000001.1"/>
</dbReference>
<dbReference type="Pfam" id="PF08889">
    <property type="entry name" value="WbqC"/>
    <property type="match status" value="1"/>
</dbReference>
<dbReference type="InterPro" id="IPR014985">
    <property type="entry name" value="WbqC"/>
</dbReference>
<keyword evidence="2" id="KW-1185">Reference proteome</keyword>
<evidence type="ECO:0000313" key="1">
    <source>
        <dbReference type="EMBL" id="MCA1854617.1"/>
    </source>
</evidence>
<proteinExistence type="predicted"/>
<evidence type="ECO:0000313" key="2">
    <source>
        <dbReference type="Proteomes" id="UP001198602"/>
    </source>
</evidence>
<comment type="caution">
    <text evidence="1">The sequence shown here is derived from an EMBL/GenBank/DDBJ whole genome shotgun (WGS) entry which is preliminary data.</text>
</comment>
<reference evidence="1 2" key="1">
    <citation type="submission" date="2021-07" db="EMBL/GenBank/DDBJ databases">
        <title>Characterization of Violacein-producing bacteria and related species.</title>
        <authorList>
            <person name="Wilson H.S."/>
            <person name="De Leon M.E."/>
        </authorList>
    </citation>
    <scope>NUCLEOTIDE SEQUENCE [LARGE SCALE GENOMIC DNA]</scope>
    <source>
        <strain evidence="1 2">HSC-2F05</strain>
    </source>
</reference>
<dbReference type="EMBL" id="JAHYBX010000001">
    <property type="protein sequence ID" value="MCA1854617.1"/>
    <property type="molecule type" value="Genomic_DNA"/>
</dbReference>
<dbReference type="Proteomes" id="UP001198602">
    <property type="component" value="Unassembled WGS sequence"/>
</dbReference>
<accession>A0ABS7Y6K2</accession>
<gene>
    <name evidence="1" type="ORF">LE190_01575</name>
</gene>
<name>A0ABS7Y6K2_9BURK</name>
<organism evidence="1 2">
    <name type="scientific">Massilia hydrophila</name>
    <dbReference type="NCBI Taxonomy" id="3044279"/>
    <lineage>
        <taxon>Bacteria</taxon>
        <taxon>Pseudomonadati</taxon>
        <taxon>Pseudomonadota</taxon>
        <taxon>Betaproteobacteria</taxon>
        <taxon>Burkholderiales</taxon>
        <taxon>Oxalobacteraceae</taxon>
        <taxon>Telluria group</taxon>
        <taxon>Massilia</taxon>
    </lineage>
</organism>